<dbReference type="OrthoDB" id="5344169at2759"/>
<dbReference type="GO" id="GO:0005886">
    <property type="term" value="C:plasma membrane"/>
    <property type="evidence" value="ECO:0007669"/>
    <property type="project" value="UniProtKB-SubCell"/>
</dbReference>
<evidence type="ECO:0000256" key="2">
    <source>
        <dbReference type="ARBA" id="ARBA00022475"/>
    </source>
</evidence>
<feature type="transmembrane region" description="Helical" evidence="7">
    <location>
        <begin position="57"/>
        <end position="79"/>
    </location>
</feature>
<dbReference type="InterPro" id="IPR036259">
    <property type="entry name" value="MFS_trans_sf"/>
</dbReference>
<feature type="region of interest" description="Disordered" evidence="6">
    <location>
        <begin position="486"/>
        <end position="518"/>
    </location>
</feature>
<evidence type="ECO:0000256" key="6">
    <source>
        <dbReference type="SAM" id="MobiDB-lite"/>
    </source>
</evidence>
<feature type="transmembrane region" description="Helical" evidence="7">
    <location>
        <begin position="452"/>
        <end position="475"/>
    </location>
</feature>
<gene>
    <name evidence="8" type="ORF">FA14DRAFT_119640</name>
</gene>
<evidence type="ECO:0000256" key="7">
    <source>
        <dbReference type="SAM" id="Phobius"/>
    </source>
</evidence>
<keyword evidence="4 7" id="KW-1133">Transmembrane helix</keyword>
<dbReference type="GO" id="GO:0022857">
    <property type="term" value="F:transmembrane transporter activity"/>
    <property type="evidence" value="ECO:0007669"/>
    <property type="project" value="InterPro"/>
</dbReference>
<sequence length="571" mass="63725">MKFSTPQLWSAFMPDQRRNIMIYVAGIMCYKFGIEYFNGAFLALANERFGEARYEKLGLLTGLNYAAQGIGSIAIAPLVKRMPIRIVLMGAIIAFGVVSAMIMIVDATTGGKIKFKTANDEVQYGSWNPNLMFPIFTFSGLSYGMVELIRRVIPRDIVGGDPARLKKMDGLVHVLYEVAGTIGALTSERLIDKFGYNYSSFLSPPLFFLAGAIWWFLDVEYDGKRASPTSSVELIKVDPERSTLLQNWQKAFHGFVKAFYYGAWLCFTHRKFIWLIPSYTFALYGHRYLENGVVQIYAKSVLGNSGLAQVIVGGSNLGELLGAASVMLFTQAVPTPIPWLRMDAMTLNLIWIIPFFTTQGSANSRAWKLAPCMIPISYGWAGGDVSLAAYIQSTLSKLEQEDDEVSALGAVMAFLYVTYIVLYSVLSTQLGRWIDKQLRDLQGDALVAKAQFALKMIGGVHFTVLSLIIFTATFIPRGAVALNPKNIEQKVPGDPEKDDQERPVEDTSGPVTQLQLAPPTTYSREEFIAEPIQVYDHHPEHHSNPAYPSHARQSENWVTNHHVRRMHPADR</sequence>
<feature type="compositionally biased region" description="Basic and acidic residues" evidence="6">
    <location>
        <begin position="487"/>
        <end position="505"/>
    </location>
</feature>
<keyword evidence="2" id="KW-1003">Cell membrane</keyword>
<dbReference type="RefSeq" id="XP_025358526.1">
    <property type="nucleotide sequence ID" value="XM_025496357.1"/>
</dbReference>
<organism evidence="8 9">
    <name type="scientific">Meira miltonrushii</name>
    <dbReference type="NCBI Taxonomy" id="1280837"/>
    <lineage>
        <taxon>Eukaryota</taxon>
        <taxon>Fungi</taxon>
        <taxon>Dikarya</taxon>
        <taxon>Basidiomycota</taxon>
        <taxon>Ustilaginomycotina</taxon>
        <taxon>Exobasidiomycetes</taxon>
        <taxon>Exobasidiales</taxon>
        <taxon>Brachybasidiaceae</taxon>
        <taxon>Meira</taxon>
    </lineage>
</organism>
<dbReference type="GeneID" id="37018138"/>
<keyword evidence="5 7" id="KW-0472">Membrane</keyword>
<evidence type="ECO:0000256" key="3">
    <source>
        <dbReference type="ARBA" id="ARBA00022692"/>
    </source>
</evidence>
<name>A0A316VLR7_9BASI</name>
<dbReference type="EMBL" id="KZ819602">
    <property type="protein sequence ID" value="PWN38224.1"/>
    <property type="molecule type" value="Genomic_DNA"/>
</dbReference>
<dbReference type="InterPro" id="IPR011701">
    <property type="entry name" value="MFS"/>
</dbReference>
<proteinExistence type="predicted"/>
<feature type="transmembrane region" description="Helical" evidence="7">
    <location>
        <begin position="131"/>
        <end position="149"/>
    </location>
</feature>
<dbReference type="Gene3D" id="1.20.1250.20">
    <property type="entry name" value="MFS general substrate transporter like domains"/>
    <property type="match status" value="1"/>
</dbReference>
<feature type="transmembrane region" description="Helical" evidence="7">
    <location>
        <begin position="198"/>
        <end position="217"/>
    </location>
</feature>
<feature type="transmembrane region" description="Helical" evidence="7">
    <location>
        <begin position="405"/>
        <end position="426"/>
    </location>
</feature>
<feature type="compositionally biased region" description="Polar residues" evidence="6">
    <location>
        <begin position="509"/>
        <end position="518"/>
    </location>
</feature>
<keyword evidence="3 7" id="KW-0812">Transmembrane</keyword>
<dbReference type="InParanoid" id="A0A316VLR7"/>
<keyword evidence="9" id="KW-1185">Reference proteome</keyword>
<feature type="transmembrane region" description="Helical" evidence="7">
    <location>
        <begin position="20"/>
        <end position="45"/>
    </location>
</feature>
<feature type="transmembrane region" description="Helical" evidence="7">
    <location>
        <begin position="86"/>
        <end position="105"/>
    </location>
</feature>
<comment type="subcellular location">
    <subcellularLocation>
        <location evidence="1">Cell membrane</location>
        <topology evidence="1">Multi-pass membrane protein</topology>
    </subcellularLocation>
</comment>
<dbReference type="SUPFAM" id="SSF103473">
    <property type="entry name" value="MFS general substrate transporter"/>
    <property type="match status" value="1"/>
</dbReference>
<dbReference type="PANTHER" id="PTHR23513">
    <property type="entry name" value="INTEGRAL MEMBRANE EFFLUX PROTEIN-RELATED"/>
    <property type="match status" value="1"/>
</dbReference>
<evidence type="ECO:0000256" key="4">
    <source>
        <dbReference type="ARBA" id="ARBA00022989"/>
    </source>
</evidence>
<dbReference type="AlphaFoldDB" id="A0A316VLR7"/>
<dbReference type="Proteomes" id="UP000245771">
    <property type="component" value="Unassembled WGS sequence"/>
</dbReference>
<evidence type="ECO:0000313" key="8">
    <source>
        <dbReference type="EMBL" id="PWN38224.1"/>
    </source>
</evidence>
<dbReference type="Pfam" id="PF07690">
    <property type="entry name" value="MFS_1"/>
    <property type="match status" value="1"/>
</dbReference>
<dbReference type="PANTHER" id="PTHR23513:SF6">
    <property type="entry name" value="MAJOR FACILITATOR SUPERFAMILY ASSOCIATED DOMAIN-CONTAINING PROTEIN"/>
    <property type="match status" value="1"/>
</dbReference>
<evidence type="ECO:0000256" key="5">
    <source>
        <dbReference type="ARBA" id="ARBA00023136"/>
    </source>
</evidence>
<evidence type="ECO:0000256" key="1">
    <source>
        <dbReference type="ARBA" id="ARBA00004651"/>
    </source>
</evidence>
<reference evidence="8 9" key="1">
    <citation type="journal article" date="2018" name="Mol. Biol. Evol.">
        <title>Broad Genomic Sampling Reveals a Smut Pathogenic Ancestry of the Fungal Clade Ustilaginomycotina.</title>
        <authorList>
            <person name="Kijpornyongpan T."/>
            <person name="Mondo S.J."/>
            <person name="Barry K."/>
            <person name="Sandor L."/>
            <person name="Lee J."/>
            <person name="Lipzen A."/>
            <person name="Pangilinan J."/>
            <person name="LaButti K."/>
            <person name="Hainaut M."/>
            <person name="Henrissat B."/>
            <person name="Grigoriev I.V."/>
            <person name="Spatafora J.W."/>
            <person name="Aime M.C."/>
        </authorList>
    </citation>
    <scope>NUCLEOTIDE SEQUENCE [LARGE SCALE GENOMIC DNA]</scope>
    <source>
        <strain evidence="8 9">MCA 3882</strain>
    </source>
</reference>
<accession>A0A316VLR7</accession>
<evidence type="ECO:0000313" key="9">
    <source>
        <dbReference type="Proteomes" id="UP000245771"/>
    </source>
</evidence>
<protein>
    <submittedName>
        <fullName evidence="8">MFS general substrate transporter</fullName>
    </submittedName>
</protein>